<comment type="similarity">
    <text evidence="2">Belongs to the NOP16 family.</text>
</comment>
<gene>
    <name evidence="6" type="ORF">TL16_g03500</name>
</gene>
<dbReference type="PANTHER" id="PTHR13243:SF1">
    <property type="entry name" value="NUCLEOLAR PROTEIN 16"/>
    <property type="match status" value="1"/>
</dbReference>
<dbReference type="GO" id="GO:0005730">
    <property type="term" value="C:nucleolus"/>
    <property type="evidence" value="ECO:0007669"/>
    <property type="project" value="UniProtKB-SubCell"/>
</dbReference>
<dbReference type="AlphaFoldDB" id="A0A9W7E188"/>
<reference evidence="7" key="1">
    <citation type="journal article" date="2023" name="Commun. Biol.">
        <title>Genome analysis of Parmales, the sister group of diatoms, reveals the evolutionary specialization of diatoms from phago-mixotrophs to photoautotrophs.</title>
        <authorList>
            <person name="Ban H."/>
            <person name="Sato S."/>
            <person name="Yoshikawa S."/>
            <person name="Yamada K."/>
            <person name="Nakamura Y."/>
            <person name="Ichinomiya M."/>
            <person name="Sato N."/>
            <person name="Blanc-Mathieu R."/>
            <person name="Endo H."/>
            <person name="Kuwata A."/>
            <person name="Ogata H."/>
        </authorList>
    </citation>
    <scope>NUCLEOTIDE SEQUENCE [LARGE SCALE GENOMIC DNA]</scope>
</reference>
<name>A0A9W7E188_9STRA</name>
<sequence>MIVALGRFTTTPEIKGPRSSSTDDAEEVVVADDADEILTVDEANEFFAADEADLVLAAESGLIAFLILFVGGGVFTGLKLGVLAVDLGTGPFFMSPRRVFMNRRQKSSSHCVVFAEKKKILIMVKHGRAKKGRSSSRHNKAMSGSYSVAKYKNPKGLFSDSEVKATWDPKMSARKNLSKLGLAGSANDDIKRPSQQAFITTEALDPVELYDVPSDGRVRASKKHSDILLPMSVSKQEYIVKCVMKHGLNFKKMQMDVKTNEEQETERQLEKMWEKFKGLKEEERVVDWGERVEELLEEE</sequence>
<keyword evidence="4" id="KW-0539">Nucleus</keyword>
<dbReference type="Pfam" id="PF09420">
    <property type="entry name" value="Nop16"/>
    <property type="match status" value="1"/>
</dbReference>
<comment type="caution">
    <text evidence="6">The sequence shown here is derived from an EMBL/GenBank/DDBJ whole genome shotgun (WGS) entry which is preliminary data.</text>
</comment>
<evidence type="ECO:0000313" key="7">
    <source>
        <dbReference type="Proteomes" id="UP001162640"/>
    </source>
</evidence>
<dbReference type="Proteomes" id="UP001162640">
    <property type="component" value="Unassembled WGS sequence"/>
</dbReference>
<organism evidence="6 7">
    <name type="scientific">Triparma laevis f. inornata</name>
    <dbReference type="NCBI Taxonomy" id="1714386"/>
    <lineage>
        <taxon>Eukaryota</taxon>
        <taxon>Sar</taxon>
        <taxon>Stramenopiles</taxon>
        <taxon>Ochrophyta</taxon>
        <taxon>Bolidophyceae</taxon>
        <taxon>Parmales</taxon>
        <taxon>Triparmaceae</taxon>
        <taxon>Triparma</taxon>
    </lineage>
</organism>
<evidence type="ECO:0000256" key="1">
    <source>
        <dbReference type="ARBA" id="ARBA00004604"/>
    </source>
</evidence>
<keyword evidence="5" id="KW-0812">Transmembrane</keyword>
<evidence type="ECO:0000256" key="2">
    <source>
        <dbReference type="ARBA" id="ARBA00008479"/>
    </source>
</evidence>
<keyword evidence="5" id="KW-1133">Transmembrane helix</keyword>
<accession>A0A9W7E188</accession>
<evidence type="ECO:0000256" key="4">
    <source>
        <dbReference type="ARBA" id="ARBA00023242"/>
    </source>
</evidence>
<proteinExistence type="inferred from homology"/>
<comment type="subcellular location">
    <subcellularLocation>
        <location evidence="1">Nucleus</location>
        <location evidence="1">Nucleolus</location>
    </subcellularLocation>
</comment>
<evidence type="ECO:0000256" key="3">
    <source>
        <dbReference type="ARBA" id="ARBA00015522"/>
    </source>
</evidence>
<keyword evidence="5" id="KW-0472">Membrane</keyword>
<dbReference type="InterPro" id="IPR019002">
    <property type="entry name" value="Ribosome_biogenesis_Nop16"/>
</dbReference>
<evidence type="ECO:0000256" key="5">
    <source>
        <dbReference type="SAM" id="Phobius"/>
    </source>
</evidence>
<protein>
    <recommendedName>
        <fullName evidence="3">Nucleolar protein 16</fullName>
    </recommendedName>
</protein>
<dbReference type="PANTHER" id="PTHR13243">
    <property type="entry name" value="HSPC111 PROTEIN-RELATED"/>
    <property type="match status" value="1"/>
</dbReference>
<feature type="transmembrane region" description="Helical" evidence="5">
    <location>
        <begin position="62"/>
        <end position="94"/>
    </location>
</feature>
<evidence type="ECO:0000313" key="6">
    <source>
        <dbReference type="EMBL" id="GMH62567.1"/>
    </source>
</evidence>
<dbReference type="GO" id="GO:0042273">
    <property type="term" value="P:ribosomal large subunit biogenesis"/>
    <property type="evidence" value="ECO:0007669"/>
    <property type="project" value="TreeGrafter"/>
</dbReference>
<dbReference type="EMBL" id="BLQM01000093">
    <property type="protein sequence ID" value="GMH62567.1"/>
    <property type="molecule type" value="Genomic_DNA"/>
</dbReference>